<dbReference type="OMA" id="WDGACER"/>
<dbReference type="InterPro" id="IPR050410">
    <property type="entry name" value="CCR4/nocturin_mRNA_transcr"/>
</dbReference>
<dbReference type="CDD" id="cd09083">
    <property type="entry name" value="EEP-1"/>
    <property type="match status" value="1"/>
</dbReference>
<name>A0A8T2SPS6_CERRI</name>
<dbReference type="GO" id="GO:0000175">
    <property type="term" value="F:3'-5'-RNA exonuclease activity"/>
    <property type="evidence" value="ECO:0007669"/>
    <property type="project" value="TreeGrafter"/>
</dbReference>
<evidence type="ECO:0000259" key="1">
    <source>
        <dbReference type="Pfam" id="PF03372"/>
    </source>
</evidence>
<sequence length="331" mass="37577">MSVSLTVMTFNLHRDCGEESPHSWETRRDMCLNIVAKYAPTILCTQEGLQSQLEDLIRALPAGSRYMLQSNFWTCRFQTVRFSVDLVVGYGHFGLSRKGLNDCSDEHCSIFYNMEQVEQTDGGTFWLSESPSIPASTSWGAAVPCIATWVIFQFKGVEPPGFTFQVVNTHLDKKSPRARRRGALLTWQHITSLPPSLPVLYCGGFNTQKESSVGRFLLGRSREHGVVGDMVDAWASARRRKSSKLVRTYHGFKGEDQGKIEKAKLLLKALLLCWDRRIQDLHVDWVLFRGRTLTPMYAEVVDESPNGTFPSDHYPLYVEFSLPRSVRQETT</sequence>
<protein>
    <recommendedName>
        <fullName evidence="1">Endonuclease/exonuclease/phosphatase domain-containing protein</fullName>
    </recommendedName>
</protein>
<dbReference type="InterPro" id="IPR005135">
    <property type="entry name" value="Endo/exonuclease/phosphatase"/>
</dbReference>
<dbReference type="Proteomes" id="UP000825935">
    <property type="component" value="Chromosome 18"/>
</dbReference>
<proteinExistence type="predicted"/>
<dbReference type="OrthoDB" id="276515at2759"/>
<dbReference type="SUPFAM" id="SSF56219">
    <property type="entry name" value="DNase I-like"/>
    <property type="match status" value="1"/>
</dbReference>
<accession>A0A8T2SPS6</accession>
<dbReference type="AlphaFoldDB" id="A0A8T2SPS6"/>
<dbReference type="Pfam" id="PF03372">
    <property type="entry name" value="Exo_endo_phos"/>
    <property type="match status" value="1"/>
</dbReference>
<comment type="caution">
    <text evidence="2">The sequence shown here is derived from an EMBL/GenBank/DDBJ whole genome shotgun (WGS) entry which is preliminary data.</text>
</comment>
<gene>
    <name evidence="2" type="ORF">KP509_18G041500</name>
</gene>
<dbReference type="InterPro" id="IPR036691">
    <property type="entry name" value="Endo/exonu/phosph_ase_sf"/>
</dbReference>
<dbReference type="PANTHER" id="PTHR12121">
    <property type="entry name" value="CARBON CATABOLITE REPRESSOR PROTEIN 4"/>
    <property type="match status" value="1"/>
</dbReference>
<feature type="domain" description="Endonuclease/exonuclease/phosphatase" evidence="1">
    <location>
        <begin position="8"/>
        <end position="313"/>
    </location>
</feature>
<organism evidence="2 3">
    <name type="scientific">Ceratopteris richardii</name>
    <name type="common">Triangle waterfern</name>
    <dbReference type="NCBI Taxonomy" id="49495"/>
    <lineage>
        <taxon>Eukaryota</taxon>
        <taxon>Viridiplantae</taxon>
        <taxon>Streptophyta</taxon>
        <taxon>Embryophyta</taxon>
        <taxon>Tracheophyta</taxon>
        <taxon>Polypodiopsida</taxon>
        <taxon>Polypodiidae</taxon>
        <taxon>Polypodiales</taxon>
        <taxon>Pteridineae</taxon>
        <taxon>Pteridaceae</taxon>
        <taxon>Parkerioideae</taxon>
        <taxon>Ceratopteris</taxon>
    </lineage>
</organism>
<dbReference type="EMBL" id="CM035423">
    <property type="protein sequence ID" value="KAH7365704.1"/>
    <property type="molecule type" value="Genomic_DNA"/>
</dbReference>
<keyword evidence="3" id="KW-1185">Reference proteome</keyword>
<dbReference type="FunFam" id="3.60.10.10:FF:000049">
    <property type="entry name" value="uncharacterized protein LOC103698197 isoform X2"/>
    <property type="match status" value="1"/>
</dbReference>
<reference evidence="2" key="1">
    <citation type="submission" date="2021-08" db="EMBL/GenBank/DDBJ databases">
        <title>WGS assembly of Ceratopteris richardii.</title>
        <authorList>
            <person name="Marchant D.B."/>
            <person name="Chen G."/>
            <person name="Jenkins J."/>
            <person name="Shu S."/>
            <person name="Leebens-Mack J."/>
            <person name="Grimwood J."/>
            <person name="Schmutz J."/>
            <person name="Soltis P."/>
            <person name="Soltis D."/>
            <person name="Chen Z.-H."/>
        </authorList>
    </citation>
    <scope>NUCLEOTIDE SEQUENCE</scope>
    <source>
        <strain evidence="2">Whitten #5841</strain>
        <tissue evidence="2">Leaf</tissue>
    </source>
</reference>
<dbReference type="PANTHER" id="PTHR12121:SF36">
    <property type="entry name" value="ENDONUCLEASE_EXONUCLEASE_PHOSPHATASE DOMAIN-CONTAINING PROTEIN"/>
    <property type="match status" value="1"/>
</dbReference>
<evidence type="ECO:0000313" key="2">
    <source>
        <dbReference type="EMBL" id="KAH7365704.1"/>
    </source>
</evidence>
<evidence type="ECO:0000313" key="3">
    <source>
        <dbReference type="Proteomes" id="UP000825935"/>
    </source>
</evidence>
<dbReference type="Gene3D" id="3.60.10.10">
    <property type="entry name" value="Endonuclease/exonuclease/phosphatase"/>
    <property type="match status" value="1"/>
</dbReference>